<name>A0ABX1VQM2_9FIRM</name>
<evidence type="ECO:0000256" key="5">
    <source>
        <dbReference type="ARBA" id="ARBA00023012"/>
    </source>
</evidence>
<dbReference type="Pfam" id="PF00512">
    <property type="entry name" value="HisKA"/>
    <property type="match status" value="1"/>
</dbReference>
<keyword evidence="8" id="KW-1185">Reference proteome</keyword>
<dbReference type="Proteomes" id="UP000539052">
    <property type="component" value="Unassembled WGS sequence"/>
</dbReference>
<keyword evidence="3" id="KW-0597">Phosphoprotein</keyword>
<organism evidence="7 8">
    <name type="scientific">Lacrimispora defluvii</name>
    <dbReference type="NCBI Taxonomy" id="2719233"/>
    <lineage>
        <taxon>Bacteria</taxon>
        <taxon>Bacillati</taxon>
        <taxon>Bacillota</taxon>
        <taxon>Clostridia</taxon>
        <taxon>Lachnospirales</taxon>
        <taxon>Lachnospiraceae</taxon>
        <taxon>Lacrimispora</taxon>
    </lineage>
</organism>
<dbReference type="CDD" id="cd00075">
    <property type="entry name" value="HATPase"/>
    <property type="match status" value="1"/>
</dbReference>
<dbReference type="Gene3D" id="1.10.287.130">
    <property type="match status" value="1"/>
</dbReference>
<evidence type="ECO:0000256" key="1">
    <source>
        <dbReference type="ARBA" id="ARBA00000085"/>
    </source>
</evidence>
<dbReference type="SMART" id="SM00387">
    <property type="entry name" value="HATPase_c"/>
    <property type="match status" value="1"/>
</dbReference>
<dbReference type="Pfam" id="PF02518">
    <property type="entry name" value="HATPase_c"/>
    <property type="match status" value="1"/>
</dbReference>
<dbReference type="PANTHER" id="PTHR43547:SF2">
    <property type="entry name" value="HYBRID SIGNAL TRANSDUCTION HISTIDINE KINASE C"/>
    <property type="match status" value="1"/>
</dbReference>
<dbReference type="InterPro" id="IPR036890">
    <property type="entry name" value="HATPase_C_sf"/>
</dbReference>
<dbReference type="GO" id="GO:0016301">
    <property type="term" value="F:kinase activity"/>
    <property type="evidence" value="ECO:0007669"/>
    <property type="project" value="UniProtKB-KW"/>
</dbReference>
<dbReference type="InterPro" id="IPR036097">
    <property type="entry name" value="HisK_dim/P_sf"/>
</dbReference>
<dbReference type="EMBL" id="JAAOXG010000024">
    <property type="protein sequence ID" value="NNJ30732.1"/>
    <property type="molecule type" value="Genomic_DNA"/>
</dbReference>
<keyword evidence="5" id="KW-0902">Two-component regulatory system</keyword>
<dbReference type="EC" id="2.7.13.3" evidence="2"/>
<dbReference type="PANTHER" id="PTHR43547">
    <property type="entry name" value="TWO-COMPONENT HISTIDINE KINASE"/>
    <property type="match status" value="1"/>
</dbReference>
<dbReference type="RefSeq" id="WP_170821920.1">
    <property type="nucleotide sequence ID" value="NZ_JAAOXG010000024.1"/>
</dbReference>
<dbReference type="SUPFAM" id="SSF47384">
    <property type="entry name" value="Homodimeric domain of signal transducing histidine kinase"/>
    <property type="match status" value="1"/>
</dbReference>
<sequence length="312" mass="35316">MFVILLLSSLLCISLSFAIICYTKLLAVRKQLKEITEALSDIQGGNGNRKILAVHNDLTAELSYQLNGIVYGYEEQIYQLKAADEANRQLMTSLSHDLRTPLTTLIGYLDAIKKGIASPEEQADYMETARWKAHSLKDYIDQLFDCFKLNSGDFTLTEEKIELAELTRNILKNWIPVFEENQLQYEIEIPEQPVFINADPDGHQRIINNLIQNVISHSHADKITFQMYIKEAAVTIRILDNGVGIAPADLHHIFDRLYKCDKGRSDKGSGLGLYIVRQLVGKMNGIIDVQSEPGIYSEFIIHFPAVEPCLQD</sequence>
<comment type="caution">
    <text evidence="7">The sequence shown here is derived from an EMBL/GenBank/DDBJ whole genome shotgun (WGS) entry which is preliminary data.</text>
</comment>
<evidence type="ECO:0000313" key="7">
    <source>
        <dbReference type="EMBL" id="NNJ30732.1"/>
    </source>
</evidence>
<dbReference type="PRINTS" id="PR00344">
    <property type="entry name" value="BCTRLSENSOR"/>
</dbReference>
<keyword evidence="4 7" id="KW-0418">Kinase</keyword>
<dbReference type="SUPFAM" id="SSF55874">
    <property type="entry name" value="ATPase domain of HSP90 chaperone/DNA topoisomerase II/histidine kinase"/>
    <property type="match status" value="1"/>
</dbReference>
<evidence type="ECO:0000259" key="6">
    <source>
        <dbReference type="PROSITE" id="PS50109"/>
    </source>
</evidence>
<protein>
    <recommendedName>
        <fullName evidence="2">histidine kinase</fullName>
        <ecNumber evidence="2">2.7.13.3</ecNumber>
    </recommendedName>
</protein>
<gene>
    <name evidence="7" type="ORF">G9470_13145</name>
</gene>
<comment type="catalytic activity">
    <reaction evidence="1">
        <text>ATP + protein L-histidine = ADP + protein N-phospho-L-histidine.</text>
        <dbReference type="EC" id="2.7.13.3"/>
    </reaction>
</comment>
<dbReference type="InterPro" id="IPR004358">
    <property type="entry name" value="Sig_transdc_His_kin-like_C"/>
</dbReference>
<feature type="domain" description="Histidine kinase" evidence="6">
    <location>
        <begin position="93"/>
        <end position="307"/>
    </location>
</feature>
<accession>A0ABX1VQM2</accession>
<evidence type="ECO:0000256" key="4">
    <source>
        <dbReference type="ARBA" id="ARBA00022777"/>
    </source>
</evidence>
<keyword evidence="4 7" id="KW-0808">Transferase</keyword>
<proteinExistence type="predicted"/>
<dbReference type="InterPro" id="IPR003594">
    <property type="entry name" value="HATPase_dom"/>
</dbReference>
<dbReference type="Gene3D" id="3.30.565.10">
    <property type="entry name" value="Histidine kinase-like ATPase, C-terminal domain"/>
    <property type="match status" value="1"/>
</dbReference>
<evidence type="ECO:0000313" key="8">
    <source>
        <dbReference type="Proteomes" id="UP000539052"/>
    </source>
</evidence>
<dbReference type="InterPro" id="IPR005467">
    <property type="entry name" value="His_kinase_dom"/>
</dbReference>
<dbReference type="InterPro" id="IPR003661">
    <property type="entry name" value="HisK_dim/P_dom"/>
</dbReference>
<dbReference type="SMART" id="SM00388">
    <property type="entry name" value="HisKA"/>
    <property type="match status" value="1"/>
</dbReference>
<evidence type="ECO:0000256" key="3">
    <source>
        <dbReference type="ARBA" id="ARBA00022553"/>
    </source>
</evidence>
<evidence type="ECO:0000256" key="2">
    <source>
        <dbReference type="ARBA" id="ARBA00012438"/>
    </source>
</evidence>
<dbReference type="PROSITE" id="PS50109">
    <property type="entry name" value="HIS_KIN"/>
    <property type="match status" value="1"/>
</dbReference>
<dbReference type="CDD" id="cd00082">
    <property type="entry name" value="HisKA"/>
    <property type="match status" value="1"/>
</dbReference>
<reference evidence="7 8" key="1">
    <citation type="submission" date="2020-03" db="EMBL/GenBank/DDBJ databases">
        <title>Genome Sequence of industrial isolate, B5A.</title>
        <authorList>
            <person name="Sharma S."/>
            <person name="Patil P.B."/>
            <person name="Korpole S."/>
        </authorList>
    </citation>
    <scope>NUCLEOTIDE SEQUENCE [LARGE SCALE GENOMIC DNA]</scope>
    <source>
        <strain evidence="7 8">PI-S10-B5A</strain>
    </source>
</reference>